<dbReference type="InterPro" id="IPR015797">
    <property type="entry name" value="NUDIX_hydrolase-like_dom_sf"/>
</dbReference>
<dbReference type="GO" id="GO:0006167">
    <property type="term" value="P:AMP biosynthetic process"/>
    <property type="evidence" value="ECO:0007669"/>
    <property type="project" value="TreeGrafter"/>
</dbReference>
<comment type="caution">
    <text evidence="4">The sequence shown here is derived from an EMBL/GenBank/DDBJ whole genome shotgun (WGS) entry which is preliminary data.</text>
</comment>
<evidence type="ECO:0000259" key="3">
    <source>
        <dbReference type="PROSITE" id="PS51462"/>
    </source>
</evidence>
<dbReference type="InterPro" id="IPR000086">
    <property type="entry name" value="NUDIX_hydrolase_dom"/>
</dbReference>
<dbReference type="PROSITE" id="PS51462">
    <property type="entry name" value="NUDIX"/>
    <property type="match status" value="1"/>
</dbReference>
<gene>
    <name evidence="4" type="ORF">A3K87_14450</name>
</gene>
<dbReference type="RefSeq" id="WP_081267707.1">
    <property type="nucleotide sequence ID" value="NZ_LVHG01000037.1"/>
</dbReference>
<feature type="domain" description="Nudix hydrolase" evidence="3">
    <location>
        <begin position="1"/>
        <end position="136"/>
    </location>
</feature>
<dbReference type="SUPFAM" id="SSF55811">
    <property type="entry name" value="Nudix"/>
    <property type="match status" value="1"/>
</dbReference>
<dbReference type="InterPro" id="IPR020084">
    <property type="entry name" value="NUDIX_hydrolase_CS"/>
</dbReference>
<evidence type="ECO:0000256" key="2">
    <source>
        <dbReference type="ARBA" id="ARBA00022801"/>
    </source>
</evidence>
<dbReference type="GO" id="GO:0006754">
    <property type="term" value="P:ATP biosynthetic process"/>
    <property type="evidence" value="ECO:0007669"/>
    <property type="project" value="TreeGrafter"/>
</dbReference>
<evidence type="ECO:0000313" key="5">
    <source>
        <dbReference type="Proteomes" id="UP000077852"/>
    </source>
</evidence>
<dbReference type="Pfam" id="PF00293">
    <property type="entry name" value="NUDIX"/>
    <property type="match status" value="1"/>
</dbReference>
<dbReference type="AlphaFoldDB" id="A0AA91IBF6"/>
<name>A0AA91IBF6_VARPD</name>
<dbReference type="PANTHER" id="PTHR21340">
    <property type="entry name" value="DIADENOSINE 5,5-P1,P4-TETRAPHOSPHATE PYROPHOSPHOHYDROLASE MUTT"/>
    <property type="match status" value="1"/>
</dbReference>
<dbReference type="PANTHER" id="PTHR21340:SF0">
    <property type="entry name" value="BIS(5'-NUCLEOSYL)-TETRAPHOSPHATASE [ASYMMETRICAL]"/>
    <property type="match status" value="1"/>
</dbReference>
<proteinExistence type="predicted"/>
<dbReference type="Proteomes" id="UP000077852">
    <property type="component" value="Unassembled WGS sequence"/>
</dbReference>
<organism evidence="4 5">
    <name type="scientific">Variovorax paradoxus</name>
    <dbReference type="NCBI Taxonomy" id="34073"/>
    <lineage>
        <taxon>Bacteria</taxon>
        <taxon>Pseudomonadati</taxon>
        <taxon>Pseudomonadota</taxon>
        <taxon>Betaproteobacteria</taxon>
        <taxon>Burkholderiales</taxon>
        <taxon>Comamonadaceae</taxon>
        <taxon>Variovorax</taxon>
    </lineage>
</organism>
<comment type="cofactor">
    <cofactor evidence="1">
        <name>Mg(2+)</name>
        <dbReference type="ChEBI" id="CHEBI:18420"/>
    </cofactor>
</comment>
<dbReference type="Gene3D" id="3.90.79.10">
    <property type="entry name" value="Nucleoside Triphosphate Pyrophosphohydrolase"/>
    <property type="match status" value="1"/>
</dbReference>
<sequence>MKSISHGVLIFNGDAQLLLCHATGSPYWDIPKGGGTLTETGRQTAVRETFEECGLRLAPEDLLPLGCFAYRAGKDLQLYAVLTGNFDAHACTCASQFVDRRGRPQPEMDAYRWAGFDELPQWCAKSLVAVLTRALSLKAILAQLQALKQRHTDADPAQGHQDFIAQE</sequence>
<dbReference type="PROSITE" id="PS00893">
    <property type="entry name" value="NUDIX_BOX"/>
    <property type="match status" value="1"/>
</dbReference>
<keyword evidence="2" id="KW-0378">Hydrolase</keyword>
<evidence type="ECO:0000313" key="4">
    <source>
        <dbReference type="EMBL" id="OAK64580.1"/>
    </source>
</evidence>
<dbReference type="InterPro" id="IPR051325">
    <property type="entry name" value="Nudix_hydrolase_domain"/>
</dbReference>
<dbReference type="GO" id="GO:0004081">
    <property type="term" value="F:bis(5'-nucleosyl)-tetraphosphatase (asymmetrical) activity"/>
    <property type="evidence" value="ECO:0007669"/>
    <property type="project" value="TreeGrafter"/>
</dbReference>
<dbReference type="CDD" id="cd02883">
    <property type="entry name" value="NUDIX_Hydrolase"/>
    <property type="match status" value="1"/>
</dbReference>
<evidence type="ECO:0000256" key="1">
    <source>
        <dbReference type="ARBA" id="ARBA00001946"/>
    </source>
</evidence>
<reference evidence="4 5" key="1">
    <citation type="submission" date="2016-03" db="EMBL/GenBank/DDBJ databases">
        <title>Genome sequence of Variovorax paradoxus KB5.</title>
        <authorList>
            <person name="Jeong H."/>
            <person name="Hong C.E."/>
            <person name="Jo S.H."/>
            <person name="Park J.M."/>
        </authorList>
    </citation>
    <scope>NUCLEOTIDE SEQUENCE [LARGE SCALE GENOMIC DNA]</scope>
    <source>
        <strain evidence="4 5">KB5</strain>
    </source>
</reference>
<protein>
    <recommendedName>
        <fullName evidence="3">Nudix hydrolase domain-containing protein</fullName>
    </recommendedName>
</protein>
<accession>A0AA91IBF6</accession>
<dbReference type="EMBL" id="LVHG01000037">
    <property type="protein sequence ID" value="OAK64580.1"/>
    <property type="molecule type" value="Genomic_DNA"/>
</dbReference>